<organism evidence="2">
    <name type="scientific">marine metagenome</name>
    <dbReference type="NCBI Taxonomy" id="408172"/>
    <lineage>
        <taxon>unclassified sequences</taxon>
        <taxon>metagenomes</taxon>
        <taxon>ecological metagenomes</taxon>
    </lineage>
</organism>
<sequence length="35" mass="4059">MQNIKVNKKDNSTVMKKKSKSTKSRIADNKKARHD</sequence>
<dbReference type="EMBL" id="UINC01030909">
    <property type="protein sequence ID" value="SVB16074.1"/>
    <property type="molecule type" value="Genomic_DNA"/>
</dbReference>
<name>A0A382BQY5_9ZZZZ</name>
<proteinExistence type="predicted"/>
<reference evidence="2" key="1">
    <citation type="submission" date="2018-05" db="EMBL/GenBank/DDBJ databases">
        <authorList>
            <person name="Lanie J.A."/>
            <person name="Ng W.-L."/>
            <person name="Kazmierczak K.M."/>
            <person name="Andrzejewski T.M."/>
            <person name="Davidsen T.M."/>
            <person name="Wayne K.J."/>
            <person name="Tettelin H."/>
            <person name="Glass J.I."/>
            <person name="Rusch D."/>
            <person name="Podicherti R."/>
            <person name="Tsui H.-C.T."/>
            <person name="Winkler M.E."/>
        </authorList>
    </citation>
    <scope>NUCLEOTIDE SEQUENCE</scope>
</reference>
<feature type="compositionally biased region" description="Basic and acidic residues" evidence="1">
    <location>
        <begin position="25"/>
        <end position="35"/>
    </location>
</feature>
<evidence type="ECO:0000256" key="1">
    <source>
        <dbReference type="SAM" id="MobiDB-lite"/>
    </source>
</evidence>
<dbReference type="AlphaFoldDB" id="A0A382BQY5"/>
<accession>A0A382BQY5</accession>
<feature type="non-terminal residue" evidence="2">
    <location>
        <position position="35"/>
    </location>
</feature>
<evidence type="ECO:0000313" key="2">
    <source>
        <dbReference type="EMBL" id="SVB16074.1"/>
    </source>
</evidence>
<feature type="region of interest" description="Disordered" evidence="1">
    <location>
        <begin position="1"/>
        <end position="35"/>
    </location>
</feature>
<protein>
    <submittedName>
        <fullName evidence="2">Uncharacterized protein</fullName>
    </submittedName>
</protein>
<gene>
    <name evidence="2" type="ORF">METZ01_LOCUS168928</name>
</gene>